<accession>A0ABX0IKS9</accession>
<proteinExistence type="inferred from homology"/>
<gene>
    <name evidence="5 7" type="primary">argH</name>
    <name evidence="7" type="ORF">FIA58_001920</name>
</gene>
<keyword evidence="5" id="KW-0963">Cytoplasm</keyword>
<comment type="caution">
    <text evidence="7">The sequence shown here is derived from an EMBL/GenBank/DDBJ whole genome shotgun (WGS) entry which is preliminary data.</text>
</comment>
<evidence type="ECO:0000256" key="5">
    <source>
        <dbReference type="HAMAP-Rule" id="MF_00006"/>
    </source>
</evidence>
<comment type="subcellular location">
    <subcellularLocation>
        <location evidence="5">Cytoplasm</location>
    </subcellularLocation>
</comment>
<evidence type="ECO:0000259" key="6">
    <source>
        <dbReference type="Pfam" id="PF00206"/>
    </source>
</evidence>
<evidence type="ECO:0000256" key="3">
    <source>
        <dbReference type="ARBA" id="ARBA00012338"/>
    </source>
</evidence>
<evidence type="ECO:0000256" key="2">
    <source>
        <dbReference type="ARBA" id="ARBA00004941"/>
    </source>
</evidence>
<dbReference type="Pfam" id="PF00206">
    <property type="entry name" value="Lyase_1"/>
    <property type="match status" value="1"/>
</dbReference>
<dbReference type="PROSITE" id="PS00163">
    <property type="entry name" value="FUMARATE_LYASES"/>
    <property type="match status" value="1"/>
</dbReference>
<keyword evidence="5" id="KW-0028">Amino-acid biosynthesis</keyword>
<keyword evidence="5 7" id="KW-0456">Lyase</keyword>
<dbReference type="HAMAP" id="MF_00006">
    <property type="entry name" value="Arg_succ_lyase"/>
    <property type="match status" value="1"/>
</dbReference>
<dbReference type="InterPro" id="IPR000362">
    <property type="entry name" value="Fumarate_lyase_fam"/>
</dbReference>
<reference evidence="7 8" key="2">
    <citation type="submission" date="2019-05" db="EMBL/GenBank/DDBJ databases">
        <authorList>
            <person name="Lianzixin W."/>
        </authorList>
    </citation>
    <scope>NUCLEOTIDE SEQUENCE [LARGE SCALE GENOMIC DNA]</scope>
    <source>
        <strain evidence="7 8">EC11</strain>
    </source>
</reference>
<dbReference type="PRINTS" id="PR00145">
    <property type="entry name" value="ARGSUCLYASE"/>
</dbReference>
<dbReference type="InterPro" id="IPR024083">
    <property type="entry name" value="Fumarase/histidase_N"/>
</dbReference>
<dbReference type="EC" id="4.3.2.1" evidence="3 5"/>
<dbReference type="NCBIfam" id="TIGR00838">
    <property type="entry name" value="argH"/>
    <property type="match status" value="1"/>
</dbReference>
<name>A0ABX0IKS9_9FLAO</name>
<dbReference type="PRINTS" id="PR00149">
    <property type="entry name" value="FUMRATELYASE"/>
</dbReference>
<dbReference type="InterPro" id="IPR009049">
    <property type="entry name" value="Argininosuccinate_lyase"/>
</dbReference>
<reference evidence="7 8" key="3">
    <citation type="submission" date="2020-02" db="EMBL/GenBank/DDBJ databases">
        <title>Flavobacterium profundi sp. nov., isolated from a deep-sea seamount.</title>
        <authorList>
            <person name="Zhang D.-C."/>
        </authorList>
    </citation>
    <scope>NUCLEOTIDE SEQUENCE [LARGE SCALE GENOMIC DNA]</scope>
    <source>
        <strain evidence="7 8">EC11</strain>
    </source>
</reference>
<dbReference type="Gene3D" id="1.20.200.10">
    <property type="entry name" value="Fumarase/aspartase (Central domain)"/>
    <property type="match status" value="1"/>
</dbReference>
<feature type="domain" description="Fumarate lyase N-terminal" evidence="6">
    <location>
        <begin position="27"/>
        <end position="306"/>
    </location>
</feature>
<sequence>MATKIWQKKESSNQEHASIVEKFTVGNDVIFDYKLAKYDVQGSLAHCEMLHSIDLLTKEEWLAIQKELKNIATEIENDNFKIEAGIEDVHSQVEHLLIQRIGDIGKKIHSGRSRNDQVLTDLKLYFKAEISAIVSLTETLFNTLIALSNQHRDILLPGYTHLQIAMPSSFGLWFGAYAESLIDDLEMFLASYNVVNKNPLGSGAGYGTSFPLNRTLTTELLGFKTLNVNSVYAQMTRGKSEKVFGMALATMAGTLSKFAFDMCLYLNQNFGFISFPDSLTTGSSIMPHKKNPDVFEIMRAKCNRIQAISNELILVTNNLPSGYHRDVQLTKEILFPAITSLKECLEMLEFMLAHIQIKPEIVKDEKYKYMFSVENVNQQVLEGIVFRDAYKNIGLAIENNAFEPNYNVQHSHEGSIGNLCNDLIVENFKEVKSRFEL</sequence>
<dbReference type="SUPFAM" id="SSF48557">
    <property type="entry name" value="L-aspartase-like"/>
    <property type="match status" value="1"/>
</dbReference>
<dbReference type="EMBL" id="VEVQ02000001">
    <property type="protein sequence ID" value="NHN24419.1"/>
    <property type="molecule type" value="Genomic_DNA"/>
</dbReference>
<dbReference type="GO" id="GO:0004056">
    <property type="term" value="F:argininosuccinate lyase activity"/>
    <property type="evidence" value="ECO:0007669"/>
    <property type="project" value="UniProtKB-EC"/>
</dbReference>
<evidence type="ECO:0000313" key="8">
    <source>
        <dbReference type="Proteomes" id="UP000817854"/>
    </source>
</evidence>
<dbReference type="PANTHER" id="PTHR43814">
    <property type="entry name" value="ARGININOSUCCINATE LYASE"/>
    <property type="match status" value="1"/>
</dbReference>
<dbReference type="InterPro" id="IPR020557">
    <property type="entry name" value="Fumarate_lyase_CS"/>
</dbReference>
<dbReference type="RefSeq" id="WP_140959460.1">
    <property type="nucleotide sequence ID" value="NZ_VEVQ02000001.1"/>
</dbReference>
<dbReference type="Gene3D" id="1.10.275.10">
    <property type="entry name" value="Fumarase/aspartase (N-terminal domain)"/>
    <property type="match status" value="1"/>
</dbReference>
<keyword evidence="4 5" id="KW-0055">Arginine biosynthesis</keyword>
<comment type="catalytic activity">
    <reaction evidence="1 5">
        <text>2-(N(omega)-L-arginino)succinate = fumarate + L-arginine</text>
        <dbReference type="Rhea" id="RHEA:24020"/>
        <dbReference type="ChEBI" id="CHEBI:29806"/>
        <dbReference type="ChEBI" id="CHEBI:32682"/>
        <dbReference type="ChEBI" id="CHEBI:57472"/>
        <dbReference type="EC" id="4.3.2.1"/>
    </reaction>
</comment>
<dbReference type="InterPro" id="IPR008948">
    <property type="entry name" value="L-Aspartase-like"/>
</dbReference>
<organism evidence="7 8">
    <name type="scientific">Flavobacterium jejuense</name>
    <dbReference type="NCBI Taxonomy" id="1544455"/>
    <lineage>
        <taxon>Bacteria</taxon>
        <taxon>Pseudomonadati</taxon>
        <taxon>Bacteroidota</taxon>
        <taxon>Flavobacteriia</taxon>
        <taxon>Flavobacteriales</taxon>
        <taxon>Flavobacteriaceae</taxon>
        <taxon>Flavobacterium</taxon>
    </lineage>
</organism>
<reference evidence="8" key="1">
    <citation type="submission" date="2019-05" db="EMBL/GenBank/DDBJ databases">
        <title>Flavobacterium profundi sp. nov., isolated from a deep-sea seamount.</title>
        <authorList>
            <person name="Zhang D.-C."/>
        </authorList>
    </citation>
    <scope>NUCLEOTIDE SEQUENCE [LARGE SCALE GENOMIC DNA]</scope>
    <source>
        <strain evidence="8">EC11</strain>
    </source>
</reference>
<evidence type="ECO:0000256" key="1">
    <source>
        <dbReference type="ARBA" id="ARBA00000985"/>
    </source>
</evidence>
<dbReference type="Gene3D" id="1.10.40.30">
    <property type="entry name" value="Fumarase/aspartase (C-terminal domain)"/>
    <property type="match status" value="1"/>
</dbReference>
<dbReference type="PANTHER" id="PTHR43814:SF1">
    <property type="entry name" value="ARGININOSUCCINATE LYASE"/>
    <property type="match status" value="1"/>
</dbReference>
<protein>
    <recommendedName>
        <fullName evidence="3 5">Argininosuccinate lyase</fullName>
        <shortName evidence="5">ASAL</shortName>
        <ecNumber evidence="3 5">4.3.2.1</ecNumber>
    </recommendedName>
    <alternativeName>
        <fullName evidence="5">Arginosuccinase</fullName>
    </alternativeName>
</protein>
<evidence type="ECO:0000256" key="4">
    <source>
        <dbReference type="ARBA" id="ARBA00022571"/>
    </source>
</evidence>
<dbReference type="Proteomes" id="UP000817854">
    <property type="component" value="Unassembled WGS sequence"/>
</dbReference>
<dbReference type="InterPro" id="IPR022761">
    <property type="entry name" value="Fumarate_lyase_N"/>
</dbReference>
<comment type="pathway">
    <text evidence="2 5">Amino-acid biosynthesis; L-arginine biosynthesis; L-arginine from L-ornithine and carbamoyl phosphate: step 3/3.</text>
</comment>
<evidence type="ECO:0000313" key="7">
    <source>
        <dbReference type="EMBL" id="NHN24419.1"/>
    </source>
</evidence>
<keyword evidence="8" id="KW-1185">Reference proteome</keyword>
<dbReference type="CDD" id="cd01359">
    <property type="entry name" value="Argininosuccinate_lyase"/>
    <property type="match status" value="1"/>
</dbReference>
<comment type="similarity">
    <text evidence="5">Belongs to the lyase 1 family. Argininosuccinate lyase subfamily.</text>
</comment>